<dbReference type="Proteomes" id="UP000638263">
    <property type="component" value="Unassembled WGS sequence"/>
</dbReference>
<reference evidence="6" key="2">
    <citation type="submission" date="2020-09" db="EMBL/GenBank/DDBJ databases">
        <authorList>
            <person name="Sun Q."/>
            <person name="Zhou Y."/>
        </authorList>
    </citation>
    <scope>NUCLEOTIDE SEQUENCE</scope>
    <source>
        <strain evidence="6">CGMCC 4.3508</strain>
    </source>
</reference>
<dbReference type="GO" id="GO:0003910">
    <property type="term" value="F:DNA ligase (ATP) activity"/>
    <property type="evidence" value="ECO:0007669"/>
    <property type="project" value="UniProtKB-EC"/>
</dbReference>
<comment type="caution">
    <text evidence="6">The sequence shown here is derived from an EMBL/GenBank/DDBJ whole genome shotgun (WGS) entry which is preliminary data.</text>
</comment>
<evidence type="ECO:0000256" key="2">
    <source>
        <dbReference type="ARBA" id="ARBA00012727"/>
    </source>
</evidence>
<dbReference type="NCBIfam" id="NF006078">
    <property type="entry name" value="PRK08224.1"/>
    <property type="match status" value="1"/>
</dbReference>
<accession>A0A917RAY6</accession>
<dbReference type="InterPro" id="IPR012340">
    <property type="entry name" value="NA-bd_OB-fold"/>
</dbReference>
<keyword evidence="7" id="KW-1185">Reference proteome</keyword>
<gene>
    <name evidence="6" type="primary">lig</name>
    <name evidence="6" type="ORF">GCM10011588_11180</name>
</gene>
<dbReference type="Pfam" id="PF04679">
    <property type="entry name" value="DNA_ligase_A_C"/>
    <property type="match status" value="1"/>
</dbReference>
<dbReference type="InterPro" id="IPR050191">
    <property type="entry name" value="ATP-dep_DNA_ligase"/>
</dbReference>
<evidence type="ECO:0000313" key="7">
    <source>
        <dbReference type="Proteomes" id="UP000638263"/>
    </source>
</evidence>
<evidence type="ECO:0000313" key="6">
    <source>
        <dbReference type="EMBL" id="GGK98359.1"/>
    </source>
</evidence>
<evidence type="ECO:0000259" key="5">
    <source>
        <dbReference type="PROSITE" id="PS50160"/>
    </source>
</evidence>
<dbReference type="CDD" id="cd07970">
    <property type="entry name" value="OBF_DNA_ligase_LigC"/>
    <property type="match status" value="1"/>
</dbReference>
<dbReference type="EC" id="6.5.1.1" evidence="2"/>
<dbReference type="PROSITE" id="PS50160">
    <property type="entry name" value="DNA_LIGASE_A3"/>
    <property type="match status" value="1"/>
</dbReference>
<dbReference type="InterPro" id="IPR044117">
    <property type="entry name" value="OBF_LigC-like"/>
</dbReference>
<dbReference type="PANTHER" id="PTHR45674">
    <property type="entry name" value="DNA LIGASE 1/3 FAMILY MEMBER"/>
    <property type="match status" value="1"/>
</dbReference>
<dbReference type="GO" id="GO:0006281">
    <property type="term" value="P:DNA repair"/>
    <property type="evidence" value="ECO:0007669"/>
    <property type="project" value="InterPro"/>
</dbReference>
<dbReference type="AlphaFoldDB" id="A0A917RAY6"/>
<evidence type="ECO:0000256" key="1">
    <source>
        <dbReference type="ARBA" id="ARBA00007572"/>
    </source>
</evidence>
<feature type="domain" description="ATP-dependent DNA ligase family profile" evidence="5">
    <location>
        <begin position="107"/>
        <end position="249"/>
    </location>
</feature>
<name>A0A917RAY6_9NOCA</name>
<dbReference type="InterPro" id="IPR012309">
    <property type="entry name" value="DNA_ligase_ATP-dep_C"/>
</dbReference>
<comment type="similarity">
    <text evidence="1">Belongs to the ATP-dependent DNA ligase family.</text>
</comment>
<comment type="catalytic activity">
    <reaction evidence="4">
        <text>ATP + (deoxyribonucleotide)n-3'-hydroxyl + 5'-phospho-(deoxyribonucleotide)m = (deoxyribonucleotide)n+m + AMP + diphosphate.</text>
        <dbReference type="EC" id="6.5.1.1"/>
    </reaction>
</comment>
<dbReference type="SUPFAM" id="SSF50249">
    <property type="entry name" value="Nucleic acid-binding proteins"/>
    <property type="match status" value="1"/>
</dbReference>
<reference evidence="6" key="1">
    <citation type="journal article" date="2014" name="Int. J. Syst. Evol. Microbiol.">
        <title>Complete genome sequence of Corynebacterium casei LMG S-19264T (=DSM 44701T), isolated from a smear-ripened cheese.</title>
        <authorList>
            <consortium name="US DOE Joint Genome Institute (JGI-PGF)"/>
            <person name="Walter F."/>
            <person name="Albersmeier A."/>
            <person name="Kalinowski J."/>
            <person name="Ruckert C."/>
        </authorList>
    </citation>
    <scope>NUCLEOTIDE SEQUENCE</scope>
    <source>
        <strain evidence="6">CGMCC 4.3508</strain>
    </source>
</reference>
<dbReference type="PANTHER" id="PTHR45674:SF4">
    <property type="entry name" value="DNA LIGASE 1"/>
    <property type="match status" value="1"/>
</dbReference>
<dbReference type="RefSeq" id="WP_199804952.1">
    <property type="nucleotide sequence ID" value="NZ_BMMH01000002.1"/>
</dbReference>
<dbReference type="EMBL" id="BMMH01000002">
    <property type="protein sequence ID" value="GGK98359.1"/>
    <property type="molecule type" value="Genomic_DNA"/>
</dbReference>
<organism evidence="6 7">
    <name type="scientific">Nocardia jinanensis</name>
    <dbReference type="NCBI Taxonomy" id="382504"/>
    <lineage>
        <taxon>Bacteria</taxon>
        <taxon>Bacillati</taxon>
        <taxon>Actinomycetota</taxon>
        <taxon>Actinomycetes</taxon>
        <taxon>Mycobacteriales</taxon>
        <taxon>Nocardiaceae</taxon>
        <taxon>Nocardia</taxon>
    </lineage>
</organism>
<evidence type="ECO:0000256" key="3">
    <source>
        <dbReference type="ARBA" id="ARBA00022598"/>
    </source>
</evidence>
<dbReference type="Pfam" id="PF01068">
    <property type="entry name" value="DNA_ligase_A_M"/>
    <property type="match status" value="1"/>
</dbReference>
<dbReference type="InterPro" id="IPR012310">
    <property type="entry name" value="DNA_ligase_ATP-dep_cent"/>
</dbReference>
<evidence type="ECO:0000256" key="4">
    <source>
        <dbReference type="ARBA" id="ARBA00034003"/>
    </source>
</evidence>
<protein>
    <recommendedName>
        <fullName evidence="2">DNA ligase (ATP)</fullName>
        <ecNumber evidence="2">6.5.1.1</ecNumber>
    </recommendedName>
</protein>
<dbReference type="CDD" id="cd07905">
    <property type="entry name" value="Adenylation_DNA_ligase_LigC"/>
    <property type="match status" value="1"/>
</dbReference>
<keyword evidence="3 6" id="KW-0436">Ligase</keyword>
<dbReference type="SUPFAM" id="SSF56091">
    <property type="entry name" value="DNA ligase/mRNA capping enzyme, catalytic domain"/>
    <property type="match status" value="1"/>
</dbReference>
<dbReference type="GO" id="GO:0006310">
    <property type="term" value="P:DNA recombination"/>
    <property type="evidence" value="ECO:0007669"/>
    <property type="project" value="InterPro"/>
</dbReference>
<dbReference type="Gene3D" id="2.40.50.140">
    <property type="entry name" value="Nucleic acid-binding proteins"/>
    <property type="match status" value="1"/>
</dbReference>
<dbReference type="Gene3D" id="3.30.470.30">
    <property type="entry name" value="DNA ligase/mRNA capping enzyme"/>
    <property type="match status" value="1"/>
</dbReference>
<dbReference type="InterPro" id="IPR044119">
    <property type="entry name" value="Adenylation_LigC-like"/>
</dbReference>
<dbReference type="InterPro" id="IPR016059">
    <property type="entry name" value="DNA_ligase_ATP-dep_CS"/>
</dbReference>
<sequence>MDLPVMPPVRPMLAKSAPDIPPGPGLSYEPKWDGFRCVVFRDGDQVELGSRNDRPLTRYFPEVAELLRGALPDRCVVDGEIVLVTEHGLDFDVLQQRLHPAASRVAKLAAETPASFVAFDLLALGDRDLTDAPFTERRRLLETILDSEPGRVHLTPLTGDPEIARDWFTRFEGAGFDGVMVKADDQPYQQNKRVMLKIKHERTADCVVAGFRWHKDGQGVGSLLLGLFDDEGRLHHVGVASSFTAARRTELIDELAPYREGALADHPWREWADAAAQAGSGGSMPGGVSRWSGGKDLSWEALRAELVAEVRYEHLQSGRFRHGGRLVRFRADRTPESCTYAQLDEAPPAELHEIFGTPVAK</sequence>
<dbReference type="PROSITE" id="PS00697">
    <property type="entry name" value="DNA_LIGASE_A1"/>
    <property type="match status" value="1"/>
</dbReference>
<proteinExistence type="inferred from homology"/>
<dbReference type="GO" id="GO:0005524">
    <property type="term" value="F:ATP binding"/>
    <property type="evidence" value="ECO:0007669"/>
    <property type="project" value="InterPro"/>
</dbReference>